<evidence type="ECO:0000313" key="1">
    <source>
        <dbReference type="EMBL" id="AJY47994.1"/>
    </source>
</evidence>
<organism evidence="1 2">
    <name type="scientific">Martelella endophytica</name>
    <dbReference type="NCBI Taxonomy" id="1486262"/>
    <lineage>
        <taxon>Bacteria</taxon>
        <taxon>Pseudomonadati</taxon>
        <taxon>Pseudomonadota</taxon>
        <taxon>Alphaproteobacteria</taxon>
        <taxon>Hyphomicrobiales</taxon>
        <taxon>Aurantimonadaceae</taxon>
        <taxon>Martelella</taxon>
    </lineage>
</organism>
<dbReference type="OrthoDB" id="9816064at2"/>
<dbReference type="Proteomes" id="UP000032611">
    <property type="component" value="Chromosome"/>
</dbReference>
<reference evidence="1 2" key="1">
    <citation type="journal article" date="2015" name="Genome Announc.">
        <title>Complete genome sequence of Martelella endophytica YC6887, which has antifungal activity associated with a halophyte.</title>
        <authorList>
            <person name="Khan A."/>
            <person name="Khan H."/>
            <person name="Chung E.J."/>
            <person name="Hossain M.T."/>
            <person name="Chung Y.R."/>
        </authorList>
    </citation>
    <scope>NUCLEOTIDE SEQUENCE [LARGE SCALE GENOMIC DNA]</scope>
    <source>
        <strain evidence="1">YC6887</strain>
    </source>
</reference>
<gene>
    <name evidence="1" type="ORF">TM49_06800</name>
</gene>
<dbReference type="KEGG" id="mey:TM49_06800"/>
<dbReference type="PANTHER" id="PTHR40267">
    <property type="entry name" value="BLR3294 PROTEIN"/>
    <property type="match status" value="1"/>
</dbReference>
<evidence type="ECO:0000313" key="2">
    <source>
        <dbReference type="Proteomes" id="UP000032611"/>
    </source>
</evidence>
<dbReference type="AlphaFoldDB" id="A0A0D5LUT1"/>
<dbReference type="InterPro" id="IPR053714">
    <property type="entry name" value="Iso_Racemase_Enz_sf"/>
</dbReference>
<dbReference type="PANTHER" id="PTHR40267:SF1">
    <property type="entry name" value="BLR3294 PROTEIN"/>
    <property type="match status" value="1"/>
</dbReference>
<dbReference type="HOGENOM" id="CLU_068086_5_0_5"/>
<accession>A0A0D5LUT1</accession>
<dbReference type="RefSeq" id="WP_045684889.1">
    <property type="nucleotide sequence ID" value="NZ_CP010803.1"/>
</dbReference>
<dbReference type="Gene3D" id="3.40.50.12500">
    <property type="match status" value="1"/>
</dbReference>
<dbReference type="Pfam" id="PF17645">
    <property type="entry name" value="Amdase"/>
    <property type="match status" value="1"/>
</dbReference>
<proteinExistence type="predicted"/>
<keyword evidence="2" id="KW-1185">Reference proteome</keyword>
<dbReference type="PIRSF" id="PIRSF015736">
    <property type="entry name" value="MI"/>
    <property type="match status" value="1"/>
</dbReference>
<dbReference type="PATRIC" id="fig|1486262.3.peg.1400"/>
<evidence type="ECO:0008006" key="3">
    <source>
        <dbReference type="Google" id="ProtNLM"/>
    </source>
</evidence>
<protein>
    <recommendedName>
        <fullName evidence="3">Asp/Glu racemase</fullName>
    </recommendedName>
</protein>
<sequence>MDALGYRKKIGIVMPSTNTSVQPESDDLRVPGVTNHVARIAIQERPLSSEQAFMEHVASMKAGIGEAIDRVMTCGPDHLIMGVALEAFWGGVKQAESLIRELEERSGVGVSMGSNAMSAALTAFGAKRIGVLTPHQPRGDAMVRLYFEEAGFEVINLKGLKCQSPRLIAHTTAAEIRAGLREVDGENIDALVQVGTNLAGGAVCAEAERWLEKPVLSINVVSYWHALRAVGIEDRKPGFGRILEEF</sequence>
<dbReference type="InterPro" id="IPR026286">
    <property type="entry name" value="MaiA/AMDase"/>
</dbReference>
<name>A0A0D5LUT1_MAREN</name>
<dbReference type="STRING" id="1486262.TM49_06800"/>
<dbReference type="EMBL" id="CP010803">
    <property type="protein sequence ID" value="AJY47994.1"/>
    <property type="molecule type" value="Genomic_DNA"/>
</dbReference>